<keyword evidence="1" id="KW-0479">Metal-binding</keyword>
<evidence type="ECO:0000256" key="1">
    <source>
        <dbReference type="ARBA" id="ARBA00022723"/>
    </source>
</evidence>
<dbReference type="STRING" id="991905.SL003B_1122"/>
<dbReference type="Pfam" id="PF00596">
    <property type="entry name" value="Aldolase_II"/>
    <property type="match status" value="1"/>
</dbReference>
<proteinExistence type="predicted"/>
<accession>F2IZJ4</accession>
<evidence type="ECO:0000256" key="2">
    <source>
        <dbReference type="ARBA" id="ARBA00023239"/>
    </source>
</evidence>
<dbReference type="InterPro" id="IPR001303">
    <property type="entry name" value="Aldolase_II/adducin_N"/>
</dbReference>
<evidence type="ECO:0000313" key="4">
    <source>
        <dbReference type="EMBL" id="ADZ69551.1"/>
    </source>
</evidence>
<organism evidence="4 5">
    <name type="scientific">Polymorphum gilvum (strain LMG 25793 / CGMCC 1.9160 / SL003B-26A1)</name>
    <dbReference type="NCBI Taxonomy" id="991905"/>
    <lineage>
        <taxon>Bacteria</taxon>
        <taxon>Pseudomonadati</taxon>
        <taxon>Pseudomonadota</taxon>
        <taxon>Alphaproteobacteria</taxon>
        <taxon>Rhodobacterales</taxon>
        <taxon>Paracoccaceae</taxon>
        <taxon>Polymorphum</taxon>
    </lineage>
</organism>
<dbReference type="OrthoDB" id="5291399at2"/>
<dbReference type="EMBL" id="CP002568">
    <property type="protein sequence ID" value="ADZ69551.1"/>
    <property type="molecule type" value="Genomic_DNA"/>
</dbReference>
<dbReference type="PANTHER" id="PTHR22789:SF0">
    <property type="entry name" value="3-OXO-TETRONATE 4-PHOSPHATE DECARBOXYLASE-RELATED"/>
    <property type="match status" value="1"/>
</dbReference>
<dbReference type="AlphaFoldDB" id="F2IZJ4"/>
<dbReference type="SMART" id="SM01007">
    <property type="entry name" value="Aldolase_II"/>
    <property type="match status" value="1"/>
</dbReference>
<dbReference type="GO" id="GO:0016832">
    <property type="term" value="F:aldehyde-lyase activity"/>
    <property type="evidence" value="ECO:0007669"/>
    <property type="project" value="TreeGrafter"/>
</dbReference>
<keyword evidence="5" id="KW-1185">Reference proteome</keyword>
<reference evidence="4 5" key="1">
    <citation type="journal article" date="2011" name="J. Bacteriol.">
        <title>Complete genome sequence of Polymorphum gilvum SL003B-26A1T, a crude oil-degrading bacterium from oil-polluted saline soil.</title>
        <authorList>
            <person name="Li S.G."/>
            <person name="Tang Y.Q."/>
            <person name="Nie Y."/>
            <person name="Cai M."/>
            <person name="Wu X.L."/>
        </authorList>
    </citation>
    <scope>NUCLEOTIDE SEQUENCE [LARGE SCALE GENOMIC DNA]</scope>
    <source>
        <strain evidence="5">LMG 25793 / CGMCC 1.9160 / SL003B-26A1</strain>
    </source>
</reference>
<dbReference type="Proteomes" id="UP000008130">
    <property type="component" value="Chromosome"/>
</dbReference>
<dbReference type="eggNOG" id="COG0235">
    <property type="taxonomic scope" value="Bacteria"/>
</dbReference>
<evidence type="ECO:0000259" key="3">
    <source>
        <dbReference type="SMART" id="SM01007"/>
    </source>
</evidence>
<dbReference type="KEGG" id="pgv:SL003B_1122"/>
<dbReference type="HOGENOM" id="CLU_006033_2_2_5"/>
<dbReference type="GO" id="GO:0046872">
    <property type="term" value="F:metal ion binding"/>
    <property type="evidence" value="ECO:0007669"/>
    <property type="project" value="UniProtKB-KW"/>
</dbReference>
<dbReference type="RefSeq" id="WP_013651868.1">
    <property type="nucleotide sequence ID" value="NC_015259.1"/>
</dbReference>
<dbReference type="PANTHER" id="PTHR22789">
    <property type="entry name" value="FUCULOSE PHOSPHATE ALDOLASE"/>
    <property type="match status" value="1"/>
</dbReference>
<keyword evidence="2" id="KW-0456">Lyase</keyword>
<dbReference type="GO" id="GO:0019323">
    <property type="term" value="P:pentose catabolic process"/>
    <property type="evidence" value="ECO:0007669"/>
    <property type="project" value="TreeGrafter"/>
</dbReference>
<feature type="domain" description="Class II aldolase/adducin N-terminal" evidence="3">
    <location>
        <begin position="10"/>
        <end position="193"/>
    </location>
</feature>
<dbReference type="SUPFAM" id="SSF53639">
    <property type="entry name" value="AraD/HMP-PK domain-like"/>
    <property type="match status" value="1"/>
</dbReference>
<gene>
    <name evidence="4" type="ordered locus">SL003B_1122</name>
</gene>
<sequence length="234" mass="24897">MPTGEEDVVADLVRANRILANEGVLDAFGHISARDPARPDTFLLSRALSPGQVQRADIMRFDLEGNVLEGDAKPYLERVIHAAVYAIRPDVGSVVHHHAPAVLPFTVAPAPLRPVIHLGAVAGGDCPVWDSQDEFGDTSLLVDSLAMAASLARALGDRPSCLLARHGALCVGPSIRQTTFIAVCMRDNAEVLSAALRLGRPSYLSDGEIVQAAARHDGGAPVERAWSFWSSRAA</sequence>
<dbReference type="GO" id="GO:0005829">
    <property type="term" value="C:cytosol"/>
    <property type="evidence" value="ECO:0007669"/>
    <property type="project" value="TreeGrafter"/>
</dbReference>
<protein>
    <submittedName>
        <fullName evidence="4">Possible ribulose-5-phosphate 4-epimerase-like epimerase</fullName>
    </submittedName>
</protein>
<evidence type="ECO:0000313" key="5">
    <source>
        <dbReference type="Proteomes" id="UP000008130"/>
    </source>
</evidence>
<dbReference type="InterPro" id="IPR050197">
    <property type="entry name" value="Aldolase_class_II_sugar_metab"/>
</dbReference>
<name>F2IZJ4_POLGS</name>
<dbReference type="Gene3D" id="3.40.225.10">
    <property type="entry name" value="Class II aldolase/adducin N-terminal domain"/>
    <property type="match status" value="1"/>
</dbReference>
<dbReference type="InterPro" id="IPR036409">
    <property type="entry name" value="Aldolase_II/adducin_N_sf"/>
</dbReference>